<dbReference type="InterPro" id="IPR001138">
    <property type="entry name" value="Zn2Cys6_DnaBD"/>
</dbReference>
<gene>
    <name evidence="3" type="ORF">MCHLO_12437</name>
</gene>
<evidence type="ECO:0000313" key="4">
    <source>
        <dbReference type="Proteomes" id="UP000815677"/>
    </source>
</evidence>
<dbReference type="SUPFAM" id="SSF57701">
    <property type="entry name" value="Zn2/Cys6 DNA-binding domain"/>
    <property type="match status" value="1"/>
</dbReference>
<feature type="domain" description="Zn(2)-C6 fungal-type" evidence="2">
    <location>
        <begin position="77"/>
        <end position="108"/>
    </location>
</feature>
<keyword evidence="4" id="KW-1185">Reference proteome</keyword>
<dbReference type="PROSITE" id="PS00463">
    <property type="entry name" value="ZN2_CY6_FUNGAL_1"/>
    <property type="match status" value="1"/>
</dbReference>
<feature type="compositionally biased region" description="Low complexity" evidence="1">
    <location>
        <begin position="195"/>
        <end position="211"/>
    </location>
</feature>
<name>A0ABQ0LY93_MYCCL</name>
<dbReference type="PROSITE" id="PS50048">
    <property type="entry name" value="ZN2_CY6_FUNGAL_2"/>
    <property type="match status" value="1"/>
</dbReference>
<dbReference type="Gene3D" id="4.10.240.10">
    <property type="entry name" value="Zn(2)-C6 fungal-type DNA-binding domain"/>
    <property type="match status" value="1"/>
</dbReference>
<feature type="region of interest" description="Disordered" evidence="1">
    <location>
        <begin position="195"/>
        <end position="220"/>
    </location>
</feature>
<accession>A0ABQ0LY93</accession>
<dbReference type="InterPro" id="IPR036864">
    <property type="entry name" value="Zn2-C6_fun-type_DNA-bd_sf"/>
</dbReference>
<evidence type="ECO:0000259" key="2">
    <source>
        <dbReference type="PROSITE" id="PS50048"/>
    </source>
</evidence>
<dbReference type="CDD" id="cd00067">
    <property type="entry name" value="GAL4"/>
    <property type="match status" value="1"/>
</dbReference>
<proteinExistence type="predicted"/>
<dbReference type="Proteomes" id="UP000815677">
    <property type="component" value="Unassembled WGS sequence"/>
</dbReference>
<dbReference type="EMBL" id="DF849079">
    <property type="protein sequence ID" value="GAT55704.1"/>
    <property type="molecule type" value="Genomic_DNA"/>
</dbReference>
<evidence type="ECO:0000256" key="1">
    <source>
        <dbReference type="SAM" id="MobiDB-lite"/>
    </source>
</evidence>
<dbReference type="Pfam" id="PF00172">
    <property type="entry name" value="Zn_clus"/>
    <property type="match status" value="1"/>
</dbReference>
<protein>
    <recommendedName>
        <fullName evidence="2">Zn(2)-C6 fungal-type domain-containing protein</fullName>
    </recommendedName>
</protein>
<organism evidence="3 4">
    <name type="scientific">Mycena chlorophos</name>
    <name type="common">Agaric fungus</name>
    <name type="synonym">Agaricus chlorophos</name>
    <dbReference type="NCBI Taxonomy" id="658473"/>
    <lineage>
        <taxon>Eukaryota</taxon>
        <taxon>Fungi</taxon>
        <taxon>Dikarya</taxon>
        <taxon>Basidiomycota</taxon>
        <taxon>Agaricomycotina</taxon>
        <taxon>Agaricomycetes</taxon>
        <taxon>Agaricomycetidae</taxon>
        <taxon>Agaricales</taxon>
        <taxon>Marasmiineae</taxon>
        <taxon>Mycenaceae</taxon>
        <taxon>Mycena</taxon>
    </lineage>
</organism>
<reference evidence="3" key="1">
    <citation type="submission" date="2014-09" db="EMBL/GenBank/DDBJ databases">
        <title>Genome sequence of the luminous mushroom Mycena chlorophos for searching fungal bioluminescence genes.</title>
        <authorList>
            <person name="Tanaka Y."/>
            <person name="Kasuga D."/>
            <person name="Oba Y."/>
            <person name="Hase S."/>
            <person name="Sato K."/>
            <person name="Oba Y."/>
            <person name="Sakakibara Y."/>
        </authorList>
    </citation>
    <scope>NUCLEOTIDE SEQUENCE</scope>
</reference>
<feature type="region of interest" description="Disordered" evidence="1">
    <location>
        <begin position="126"/>
        <end position="179"/>
    </location>
</feature>
<evidence type="ECO:0000313" key="3">
    <source>
        <dbReference type="EMBL" id="GAT55704.1"/>
    </source>
</evidence>
<sequence length="388" mass="41706">MTHTRSRRASQPAALVANGKWSELRFQSSREINPLHPQRCDGGAPCGPCSRSRTPIACTYLPKPVGVLRTDLSKGGACLSCRRKKRKCDGTFPCITCRLSNRADSCAFDGTSPILCGSSAPGSLNSDLSIPAKAQPRSESHSRRRTHAKAAATQDWMLPSPMLPITTAPRPTLPQATRSTSSLALWNAFDFNDGSSGSGSQSSNASSPNRSPLLDPASPEHWFQFESPTQSSLYSPNGNCQTFFDNSDVYSGIVAVGPTRSPTYSADDEASRDVRLEIASAPSEWLDSRSAVAPFSLWKDGSFSVPRRSGCRGSGRIDGDLEMAAIPVSRTARVLHAARLHCSPVDEFPAPMGVPTMPQKFSAAPDPGIRLPEDVAWGSTQISRTVWL</sequence>